<dbReference type="Proteomes" id="UP000284403">
    <property type="component" value="Unassembled WGS sequence"/>
</dbReference>
<keyword evidence="2" id="KW-1185">Reference proteome</keyword>
<evidence type="ECO:0000313" key="2">
    <source>
        <dbReference type="Proteomes" id="UP000284403"/>
    </source>
</evidence>
<gene>
    <name evidence="1" type="ORF">Tco025E_02847</name>
</gene>
<sequence length="114" mass="12149">MTRCGSETACVRGGAGALASLRGRTIQIRPGGIGGTRALQFSKRLAHFLCGLFGLPSREPSPLFNDNVGVSPRPLVAGSALYFPIVFRFGFKLVLWHCGMLSKKIQGLTAVKTS</sequence>
<evidence type="ECO:0000313" key="1">
    <source>
        <dbReference type="EMBL" id="RNF23625.1"/>
    </source>
</evidence>
<protein>
    <submittedName>
        <fullName evidence="1">Uncharacterized protein</fullName>
    </submittedName>
</protein>
<organism evidence="1 2">
    <name type="scientific">Trypanosoma conorhini</name>
    <dbReference type="NCBI Taxonomy" id="83891"/>
    <lineage>
        <taxon>Eukaryota</taxon>
        <taxon>Discoba</taxon>
        <taxon>Euglenozoa</taxon>
        <taxon>Kinetoplastea</taxon>
        <taxon>Metakinetoplastina</taxon>
        <taxon>Trypanosomatida</taxon>
        <taxon>Trypanosomatidae</taxon>
        <taxon>Trypanosoma</taxon>
    </lineage>
</organism>
<dbReference type="AlphaFoldDB" id="A0A422Q0U3"/>
<proteinExistence type="predicted"/>
<name>A0A422Q0U3_9TRYP</name>
<dbReference type="EMBL" id="MKKU01000115">
    <property type="protein sequence ID" value="RNF23625.1"/>
    <property type="molecule type" value="Genomic_DNA"/>
</dbReference>
<comment type="caution">
    <text evidence="1">The sequence shown here is derived from an EMBL/GenBank/DDBJ whole genome shotgun (WGS) entry which is preliminary data.</text>
</comment>
<dbReference type="GeneID" id="40316458"/>
<dbReference type="RefSeq" id="XP_029230197.1">
    <property type="nucleotide sequence ID" value="XM_029369770.1"/>
</dbReference>
<accession>A0A422Q0U3</accession>
<reference evidence="1 2" key="1">
    <citation type="journal article" date="2018" name="BMC Genomics">
        <title>Genomic comparison of Trypanosoma conorhini and Trypanosoma rangeli to Trypanosoma cruzi strains of high and low virulence.</title>
        <authorList>
            <person name="Bradwell K.R."/>
            <person name="Koparde V.N."/>
            <person name="Matveyev A.V."/>
            <person name="Serrano M.G."/>
            <person name="Alves J.M."/>
            <person name="Parikh H."/>
            <person name="Huang B."/>
            <person name="Lee V."/>
            <person name="Espinosa-Alvarez O."/>
            <person name="Ortiz P.A."/>
            <person name="Costa-Martins A.G."/>
            <person name="Teixeira M.M."/>
            <person name="Buck G.A."/>
        </authorList>
    </citation>
    <scope>NUCLEOTIDE SEQUENCE [LARGE SCALE GENOMIC DNA]</scope>
    <source>
        <strain evidence="1 2">025E</strain>
    </source>
</reference>